<protein>
    <submittedName>
        <fullName evidence="2">Pentatricopeptide repeat-containing protein, mitochondrial</fullName>
    </submittedName>
</protein>
<dbReference type="PANTHER" id="PTHR47926:SF347">
    <property type="entry name" value="PENTATRICOPEPTIDE REPEAT-CONTAINING PROTEIN"/>
    <property type="match status" value="1"/>
</dbReference>
<reference evidence="2" key="2">
    <citation type="journal article" date="2024" name="Plant">
        <title>Genomic evolution and insights into agronomic trait innovations of Sesamum species.</title>
        <authorList>
            <person name="Miao H."/>
            <person name="Wang L."/>
            <person name="Qu L."/>
            <person name="Liu H."/>
            <person name="Sun Y."/>
            <person name="Le M."/>
            <person name="Wang Q."/>
            <person name="Wei S."/>
            <person name="Zheng Y."/>
            <person name="Lin W."/>
            <person name="Duan Y."/>
            <person name="Cao H."/>
            <person name="Xiong S."/>
            <person name="Wang X."/>
            <person name="Wei L."/>
            <person name="Li C."/>
            <person name="Ma Q."/>
            <person name="Ju M."/>
            <person name="Zhao R."/>
            <person name="Li G."/>
            <person name="Mu C."/>
            <person name="Tian Q."/>
            <person name="Mei H."/>
            <person name="Zhang T."/>
            <person name="Gao T."/>
            <person name="Zhang H."/>
        </authorList>
    </citation>
    <scope>NUCLEOTIDE SEQUENCE</scope>
    <source>
        <strain evidence="2">3651</strain>
    </source>
</reference>
<dbReference type="GO" id="GO:0009451">
    <property type="term" value="P:RNA modification"/>
    <property type="evidence" value="ECO:0007669"/>
    <property type="project" value="InterPro"/>
</dbReference>
<dbReference type="GO" id="GO:0003723">
    <property type="term" value="F:RNA binding"/>
    <property type="evidence" value="ECO:0007669"/>
    <property type="project" value="InterPro"/>
</dbReference>
<dbReference type="AlphaFoldDB" id="A0AAE1XWA6"/>
<reference evidence="2" key="1">
    <citation type="submission" date="2020-06" db="EMBL/GenBank/DDBJ databases">
        <authorList>
            <person name="Li T."/>
            <person name="Hu X."/>
            <person name="Zhang T."/>
            <person name="Song X."/>
            <person name="Zhang H."/>
            <person name="Dai N."/>
            <person name="Sheng W."/>
            <person name="Hou X."/>
            <person name="Wei L."/>
        </authorList>
    </citation>
    <scope>NUCLEOTIDE SEQUENCE</scope>
    <source>
        <strain evidence="2">3651</strain>
        <tissue evidence="2">Leaf</tissue>
    </source>
</reference>
<feature type="region of interest" description="Disordered" evidence="1">
    <location>
        <begin position="111"/>
        <end position="141"/>
    </location>
</feature>
<proteinExistence type="predicted"/>
<dbReference type="Proteomes" id="UP001293254">
    <property type="component" value="Unassembled WGS sequence"/>
</dbReference>
<name>A0AAE1XWA6_9LAMI</name>
<organism evidence="2 3">
    <name type="scientific">Sesamum alatum</name>
    <dbReference type="NCBI Taxonomy" id="300844"/>
    <lineage>
        <taxon>Eukaryota</taxon>
        <taxon>Viridiplantae</taxon>
        <taxon>Streptophyta</taxon>
        <taxon>Embryophyta</taxon>
        <taxon>Tracheophyta</taxon>
        <taxon>Spermatophyta</taxon>
        <taxon>Magnoliopsida</taxon>
        <taxon>eudicotyledons</taxon>
        <taxon>Gunneridae</taxon>
        <taxon>Pentapetalae</taxon>
        <taxon>asterids</taxon>
        <taxon>lamiids</taxon>
        <taxon>Lamiales</taxon>
        <taxon>Pedaliaceae</taxon>
        <taxon>Sesamum</taxon>
    </lineage>
</organism>
<comment type="caution">
    <text evidence="2">The sequence shown here is derived from an EMBL/GenBank/DDBJ whole genome shotgun (WGS) entry which is preliminary data.</text>
</comment>
<evidence type="ECO:0000313" key="3">
    <source>
        <dbReference type="Proteomes" id="UP001293254"/>
    </source>
</evidence>
<gene>
    <name evidence="2" type="ORF">Salat_2332900</name>
</gene>
<evidence type="ECO:0000313" key="2">
    <source>
        <dbReference type="EMBL" id="KAK4419201.1"/>
    </source>
</evidence>
<sequence length="141" mass="15729">MVDLYARAGRLKEAYKVILDLPFEPTTIFSRTLLNRCRIRGNTEFGVCAAEQILKLEPYNSSALAGNGRTDALLGTRQRELSLRGTLLPTAEQKEDNSPITCKRVLNQIQNSQPAQTQQKSFGTQETSRRGLITSLEKSKS</sequence>
<dbReference type="InterPro" id="IPR046960">
    <property type="entry name" value="PPR_At4g14850-like_plant"/>
</dbReference>
<dbReference type="PANTHER" id="PTHR47926">
    <property type="entry name" value="PENTATRICOPEPTIDE REPEAT-CONTAINING PROTEIN"/>
    <property type="match status" value="1"/>
</dbReference>
<keyword evidence="3" id="KW-1185">Reference proteome</keyword>
<feature type="compositionally biased region" description="Polar residues" evidence="1">
    <location>
        <begin position="111"/>
        <end position="126"/>
    </location>
</feature>
<evidence type="ECO:0000256" key="1">
    <source>
        <dbReference type="SAM" id="MobiDB-lite"/>
    </source>
</evidence>
<accession>A0AAE1XWA6</accession>
<dbReference type="EMBL" id="JACGWO010000009">
    <property type="protein sequence ID" value="KAK4419201.1"/>
    <property type="molecule type" value="Genomic_DNA"/>
</dbReference>